<keyword evidence="1" id="KW-0853">WD repeat</keyword>
<dbReference type="AlphaFoldDB" id="A0A1R3G9K8"/>
<accession>A0A1R3G9K8</accession>
<reference evidence="2 3" key="1">
    <citation type="submission" date="2013-09" db="EMBL/GenBank/DDBJ databases">
        <title>Corchorus capsularis genome sequencing.</title>
        <authorList>
            <person name="Alam M."/>
            <person name="Haque M.S."/>
            <person name="Islam M.S."/>
            <person name="Emdad E.M."/>
            <person name="Islam M.M."/>
            <person name="Ahmed B."/>
            <person name="Halim A."/>
            <person name="Hossen Q.M.M."/>
            <person name="Hossain M.Z."/>
            <person name="Ahmed R."/>
            <person name="Khan M.M."/>
            <person name="Islam R."/>
            <person name="Rashid M.M."/>
            <person name="Khan S.A."/>
            <person name="Rahman M.S."/>
            <person name="Alam M."/>
        </authorList>
    </citation>
    <scope>NUCLEOTIDE SEQUENCE [LARGE SCALE GENOMIC DNA]</scope>
    <source>
        <strain evidence="3">cv. CVL-1</strain>
        <tissue evidence="2">Whole seedling</tissue>
    </source>
</reference>
<dbReference type="InterPro" id="IPR036322">
    <property type="entry name" value="WD40_repeat_dom_sf"/>
</dbReference>
<organism evidence="2 3">
    <name type="scientific">Corchorus capsularis</name>
    <name type="common">Jute</name>
    <dbReference type="NCBI Taxonomy" id="210143"/>
    <lineage>
        <taxon>Eukaryota</taxon>
        <taxon>Viridiplantae</taxon>
        <taxon>Streptophyta</taxon>
        <taxon>Embryophyta</taxon>
        <taxon>Tracheophyta</taxon>
        <taxon>Spermatophyta</taxon>
        <taxon>Magnoliopsida</taxon>
        <taxon>eudicotyledons</taxon>
        <taxon>Gunneridae</taxon>
        <taxon>Pentapetalae</taxon>
        <taxon>rosids</taxon>
        <taxon>malvids</taxon>
        <taxon>Malvales</taxon>
        <taxon>Malvaceae</taxon>
        <taxon>Grewioideae</taxon>
        <taxon>Apeibeae</taxon>
        <taxon>Corchorus</taxon>
    </lineage>
</organism>
<keyword evidence="3" id="KW-1185">Reference proteome</keyword>
<feature type="repeat" description="WD" evidence="1">
    <location>
        <begin position="29"/>
        <end position="52"/>
    </location>
</feature>
<protein>
    <submittedName>
        <fullName evidence="2">Uncharacterized protein</fullName>
    </submittedName>
</protein>
<gene>
    <name evidence="2" type="ORF">CCACVL1_27580</name>
</gene>
<sequence>CISCVHTQILEASHKYSGALTALIYYKGMLFSGYSDGSIKVWDVREQYFSHTCLGREGAQEG</sequence>
<feature type="non-terminal residue" evidence="2">
    <location>
        <position position="62"/>
    </location>
</feature>
<feature type="non-terminal residue" evidence="2">
    <location>
        <position position="1"/>
    </location>
</feature>
<dbReference type="EMBL" id="AWWV01014882">
    <property type="protein sequence ID" value="OMO54774.1"/>
    <property type="molecule type" value="Genomic_DNA"/>
</dbReference>
<dbReference type="PROSITE" id="PS00678">
    <property type="entry name" value="WD_REPEATS_1"/>
    <property type="match status" value="1"/>
</dbReference>
<dbReference type="STRING" id="210143.A0A1R3G9K8"/>
<comment type="caution">
    <text evidence="2">The sequence shown here is derived from an EMBL/GenBank/DDBJ whole genome shotgun (WGS) entry which is preliminary data.</text>
</comment>
<dbReference type="SUPFAM" id="SSF50978">
    <property type="entry name" value="WD40 repeat-like"/>
    <property type="match status" value="1"/>
</dbReference>
<dbReference type="PROSITE" id="PS50082">
    <property type="entry name" value="WD_REPEATS_2"/>
    <property type="match status" value="1"/>
</dbReference>
<name>A0A1R3G9K8_COCAP</name>
<dbReference type="Proteomes" id="UP000188268">
    <property type="component" value="Unassembled WGS sequence"/>
</dbReference>
<dbReference type="OrthoDB" id="6262491at2759"/>
<dbReference type="Gramene" id="OMO54774">
    <property type="protein sequence ID" value="OMO54774"/>
    <property type="gene ID" value="CCACVL1_27580"/>
</dbReference>
<evidence type="ECO:0000313" key="2">
    <source>
        <dbReference type="EMBL" id="OMO54774.1"/>
    </source>
</evidence>
<dbReference type="InterPro" id="IPR019775">
    <property type="entry name" value="WD40_repeat_CS"/>
</dbReference>
<dbReference type="InterPro" id="IPR001680">
    <property type="entry name" value="WD40_rpt"/>
</dbReference>
<proteinExistence type="predicted"/>
<evidence type="ECO:0000313" key="3">
    <source>
        <dbReference type="Proteomes" id="UP000188268"/>
    </source>
</evidence>
<evidence type="ECO:0000256" key="1">
    <source>
        <dbReference type="PROSITE-ProRule" id="PRU00221"/>
    </source>
</evidence>